<name>A0A3P6QSA5_DIBLA</name>
<evidence type="ECO:0000313" key="2">
    <source>
        <dbReference type="Proteomes" id="UP000281553"/>
    </source>
</evidence>
<accession>A0A3P6QSA5</accession>
<reference evidence="1 2" key="1">
    <citation type="submission" date="2018-11" db="EMBL/GenBank/DDBJ databases">
        <authorList>
            <consortium name="Pathogen Informatics"/>
        </authorList>
    </citation>
    <scope>NUCLEOTIDE SEQUENCE [LARGE SCALE GENOMIC DNA]</scope>
</reference>
<keyword evidence="2" id="KW-1185">Reference proteome</keyword>
<dbReference type="EMBL" id="UYRU01002017">
    <property type="protein sequence ID" value="VDK33088.1"/>
    <property type="molecule type" value="Genomic_DNA"/>
</dbReference>
<evidence type="ECO:0000313" key="1">
    <source>
        <dbReference type="EMBL" id="VDK33088.1"/>
    </source>
</evidence>
<gene>
    <name evidence="1" type="ORF">DILT_LOCUS480</name>
</gene>
<proteinExistence type="predicted"/>
<dbReference type="AlphaFoldDB" id="A0A3P6QSA5"/>
<dbReference type="Proteomes" id="UP000281553">
    <property type="component" value="Unassembled WGS sequence"/>
</dbReference>
<protein>
    <submittedName>
        <fullName evidence="1">Uncharacterized protein</fullName>
    </submittedName>
</protein>
<organism evidence="1 2">
    <name type="scientific">Dibothriocephalus latus</name>
    <name type="common">Fish tapeworm</name>
    <name type="synonym">Diphyllobothrium latum</name>
    <dbReference type="NCBI Taxonomy" id="60516"/>
    <lineage>
        <taxon>Eukaryota</taxon>
        <taxon>Metazoa</taxon>
        <taxon>Spiralia</taxon>
        <taxon>Lophotrochozoa</taxon>
        <taxon>Platyhelminthes</taxon>
        <taxon>Cestoda</taxon>
        <taxon>Eucestoda</taxon>
        <taxon>Diphyllobothriidea</taxon>
        <taxon>Diphyllobothriidae</taxon>
        <taxon>Dibothriocephalus</taxon>
    </lineage>
</organism>
<sequence>MTSHFRPLRYHQQRHIMTNRRTGPTCQELYGVLQLHTQSTLKTIRLQNDQACIIDATSVPMLKINWAKSWRPWSPVPVTNPEGVGPTILGVLNQSLHHRRCY</sequence>